<accession>A0A2M4DNJ3</accession>
<name>A0A2M4DNJ3_ANODA</name>
<evidence type="ECO:0000313" key="1">
    <source>
        <dbReference type="EMBL" id="MBW79122.1"/>
    </source>
</evidence>
<proteinExistence type="predicted"/>
<protein>
    <submittedName>
        <fullName evidence="1">Uncharacterized protein</fullName>
    </submittedName>
</protein>
<sequence length="120" mass="13476">MPLSPFCVCYVVLMILFFRVSHVAFCFPGCSWSAISILLSISSPELRALSRRVDLFRVYCAWLPAELINVAMLQTWCSLTASNGSTNLLHEMIKVLCFQYTDRSLCVGVLACEHLPSVPR</sequence>
<dbReference type="AlphaFoldDB" id="A0A2M4DNJ3"/>
<reference evidence="1" key="1">
    <citation type="submission" date="2018-01" db="EMBL/GenBank/DDBJ databases">
        <title>An insight into the sialome of Amazonian anophelines.</title>
        <authorList>
            <person name="Ribeiro J.M."/>
            <person name="Scarpassa V."/>
            <person name="Calvo E."/>
        </authorList>
    </citation>
    <scope>NUCLEOTIDE SEQUENCE</scope>
</reference>
<dbReference type="EMBL" id="GGFL01014944">
    <property type="protein sequence ID" value="MBW79122.1"/>
    <property type="molecule type" value="Transcribed_RNA"/>
</dbReference>
<organism evidence="1">
    <name type="scientific">Anopheles darlingi</name>
    <name type="common">Mosquito</name>
    <dbReference type="NCBI Taxonomy" id="43151"/>
    <lineage>
        <taxon>Eukaryota</taxon>
        <taxon>Metazoa</taxon>
        <taxon>Ecdysozoa</taxon>
        <taxon>Arthropoda</taxon>
        <taxon>Hexapoda</taxon>
        <taxon>Insecta</taxon>
        <taxon>Pterygota</taxon>
        <taxon>Neoptera</taxon>
        <taxon>Endopterygota</taxon>
        <taxon>Diptera</taxon>
        <taxon>Nematocera</taxon>
        <taxon>Culicoidea</taxon>
        <taxon>Culicidae</taxon>
        <taxon>Anophelinae</taxon>
        <taxon>Anopheles</taxon>
    </lineage>
</organism>